<dbReference type="GO" id="GO:0003677">
    <property type="term" value="F:DNA binding"/>
    <property type="evidence" value="ECO:0007669"/>
    <property type="project" value="InterPro"/>
</dbReference>
<feature type="domain" description="HTH cro/C1-type" evidence="1">
    <location>
        <begin position="9"/>
        <end position="65"/>
    </location>
</feature>
<accession>A0A4R1YNG6</accession>
<evidence type="ECO:0000313" key="2">
    <source>
        <dbReference type="EMBL" id="TCM79650.1"/>
    </source>
</evidence>
<name>A0A4R1YNG6_9RHOB</name>
<proteinExistence type="predicted"/>
<dbReference type="InterPro" id="IPR001387">
    <property type="entry name" value="Cro/C1-type_HTH"/>
</dbReference>
<gene>
    <name evidence="2" type="ORF">EV216_12239</name>
</gene>
<dbReference type="CDD" id="cd00093">
    <property type="entry name" value="HTH_XRE"/>
    <property type="match status" value="1"/>
</dbReference>
<dbReference type="Proteomes" id="UP000295277">
    <property type="component" value="Unassembled WGS sequence"/>
</dbReference>
<dbReference type="InterPro" id="IPR010982">
    <property type="entry name" value="Lambda_DNA-bd_dom_sf"/>
</dbReference>
<keyword evidence="3" id="KW-1185">Reference proteome</keyword>
<evidence type="ECO:0000259" key="1">
    <source>
        <dbReference type="PROSITE" id="PS50943"/>
    </source>
</evidence>
<dbReference type="SUPFAM" id="SSF47413">
    <property type="entry name" value="lambda repressor-like DNA-binding domains"/>
    <property type="match status" value="1"/>
</dbReference>
<comment type="caution">
    <text evidence="2">The sequence shown here is derived from an EMBL/GenBank/DDBJ whole genome shotgun (WGS) entry which is preliminary data.</text>
</comment>
<organism evidence="2 3">
    <name type="scientific">Rhodovulum steppense</name>
    <dbReference type="NCBI Taxonomy" id="540251"/>
    <lineage>
        <taxon>Bacteria</taxon>
        <taxon>Pseudomonadati</taxon>
        <taxon>Pseudomonadota</taxon>
        <taxon>Alphaproteobacteria</taxon>
        <taxon>Rhodobacterales</taxon>
        <taxon>Paracoccaceae</taxon>
        <taxon>Rhodovulum</taxon>
    </lineage>
</organism>
<dbReference type="PROSITE" id="PS50943">
    <property type="entry name" value="HTH_CROC1"/>
    <property type="match status" value="1"/>
</dbReference>
<protein>
    <submittedName>
        <fullName evidence="2">Transcriptional regulator with XRE-family HTH domain</fullName>
    </submittedName>
</protein>
<dbReference type="OrthoDB" id="9805356at2"/>
<dbReference type="SMART" id="SM00530">
    <property type="entry name" value="HTH_XRE"/>
    <property type="match status" value="1"/>
</dbReference>
<sequence>MDQDLSARLRDLKEAHGWTAKEMGEMIGIPKRTMESYMRPRDAAYPGVDALRKLATGLGVSLDWLVFGAECAGRRSASLAKLVTLSAAREVLPDLFQAIDRVDDEPLEEQFVGGRTAGEWAEALATIAAERAFNVASLGATSEALEHFERRFELKAALERLQTFEALKAKKLELEAQIAELRADMGSDSPD</sequence>
<dbReference type="AlphaFoldDB" id="A0A4R1YNG6"/>
<evidence type="ECO:0000313" key="3">
    <source>
        <dbReference type="Proteomes" id="UP000295277"/>
    </source>
</evidence>
<reference evidence="2 3" key="1">
    <citation type="submission" date="2019-03" db="EMBL/GenBank/DDBJ databases">
        <title>Genomic Encyclopedia of Type Strains, Phase IV (KMG-IV): sequencing the most valuable type-strain genomes for metagenomic binning, comparative biology and taxonomic classification.</title>
        <authorList>
            <person name="Goeker M."/>
        </authorList>
    </citation>
    <scope>NUCLEOTIDE SEQUENCE [LARGE SCALE GENOMIC DNA]</scope>
    <source>
        <strain evidence="2 3">DSM 21153</strain>
    </source>
</reference>
<dbReference type="EMBL" id="SLVM01000022">
    <property type="protein sequence ID" value="TCM79650.1"/>
    <property type="molecule type" value="Genomic_DNA"/>
</dbReference>
<dbReference type="RefSeq" id="WP_132696102.1">
    <property type="nucleotide sequence ID" value="NZ_SLVM01000022.1"/>
</dbReference>
<dbReference type="Gene3D" id="1.10.260.40">
    <property type="entry name" value="lambda repressor-like DNA-binding domains"/>
    <property type="match status" value="1"/>
</dbReference>